<dbReference type="Proteomes" id="UP000095280">
    <property type="component" value="Unplaced"/>
</dbReference>
<dbReference type="AlphaFoldDB" id="A0A1I8IKD4"/>
<evidence type="ECO:0000313" key="2">
    <source>
        <dbReference type="WBParaSite" id="maker-uti_cns_0013442-snap-gene-0.4-mRNA-1"/>
    </source>
</evidence>
<name>A0A1I8IKD4_9PLAT</name>
<reference evidence="2" key="1">
    <citation type="submission" date="2016-11" db="UniProtKB">
        <authorList>
            <consortium name="WormBaseParasite"/>
        </authorList>
    </citation>
    <scope>IDENTIFICATION</scope>
</reference>
<evidence type="ECO:0000313" key="1">
    <source>
        <dbReference type="Proteomes" id="UP000095280"/>
    </source>
</evidence>
<accession>A0A1I8IKD4</accession>
<keyword evidence="1" id="KW-1185">Reference proteome</keyword>
<protein>
    <submittedName>
        <fullName evidence="2">Uncharacterized protein</fullName>
    </submittedName>
</protein>
<sequence>MLTRAGFVQSRAALQSAVADALQDILQRRIHGGVYVVGSYSEGWGNSLTSLNGKMMSSLTLTLYHLKNSCHCDSMEAEQLDYTNGHIFCSGFASSPAASTVGSSLRPATDRVSACRVCSYPAIGPTCPARVAKFNLTKSVLRSLRNDVASTPCHVVHAAPPNQAGQQLRVSTTFLEKRLLRSLNTVQGQLFVTLKYLIKKVIGR</sequence>
<dbReference type="WBParaSite" id="maker-uti_cns_0013442-snap-gene-0.4-mRNA-1">
    <property type="protein sequence ID" value="maker-uti_cns_0013442-snap-gene-0.4-mRNA-1"/>
    <property type="gene ID" value="maker-uti_cns_0013442-snap-gene-0.4"/>
</dbReference>
<proteinExistence type="predicted"/>
<organism evidence="1 2">
    <name type="scientific">Macrostomum lignano</name>
    <dbReference type="NCBI Taxonomy" id="282301"/>
    <lineage>
        <taxon>Eukaryota</taxon>
        <taxon>Metazoa</taxon>
        <taxon>Spiralia</taxon>
        <taxon>Lophotrochozoa</taxon>
        <taxon>Platyhelminthes</taxon>
        <taxon>Rhabditophora</taxon>
        <taxon>Macrostomorpha</taxon>
        <taxon>Macrostomida</taxon>
        <taxon>Macrostomidae</taxon>
        <taxon>Macrostomum</taxon>
    </lineage>
</organism>